<reference evidence="2 3" key="1">
    <citation type="submission" date="2017-03" db="EMBL/GenBank/DDBJ databases">
        <authorList>
            <person name="Afonso C.L."/>
            <person name="Miller P.J."/>
            <person name="Scott M.A."/>
            <person name="Spackman E."/>
            <person name="Goraichik I."/>
            <person name="Dimitrov K.M."/>
            <person name="Suarez D.L."/>
            <person name="Swayne D.E."/>
        </authorList>
    </citation>
    <scope>NUCLEOTIDE SEQUENCE [LARGE SCALE GENOMIC DNA]</scope>
    <source>
        <strain evidence="2 3">CECT 7751</strain>
    </source>
</reference>
<name>A0A1X6ZMH4_9RHOB</name>
<protein>
    <recommendedName>
        <fullName evidence="4">DUF4177 domain-containing protein</fullName>
    </recommendedName>
</protein>
<organism evidence="2 3">
    <name type="scientific">Pseudooceanicola marinus</name>
    <dbReference type="NCBI Taxonomy" id="396013"/>
    <lineage>
        <taxon>Bacteria</taxon>
        <taxon>Pseudomonadati</taxon>
        <taxon>Pseudomonadota</taxon>
        <taxon>Alphaproteobacteria</taxon>
        <taxon>Rhodobacterales</taxon>
        <taxon>Paracoccaceae</taxon>
        <taxon>Pseudooceanicola</taxon>
    </lineage>
</organism>
<dbReference type="Proteomes" id="UP000193963">
    <property type="component" value="Unassembled WGS sequence"/>
</dbReference>
<feature type="chain" id="PRO_5012620503" description="DUF4177 domain-containing protein" evidence="1">
    <location>
        <begin position="34"/>
        <end position="105"/>
    </location>
</feature>
<dbReference type="AlphaFoldDB" id="A0A1X6ZMH4"/>
<evidence type="ECO:0000313" key="3">
    <source>
        <dbReference type="Proteomes" id="UP000193963"/>
    </source>
</evidence>
<evidence type="ECO:0000313" key="2">
    <source>
        <dbReference type="EMBL" id="SLN55638.1"/>
    </source>
</evidence>
<sequence>MADSGAMTRKTASLMLALATVALTTALPVSAQAACYADYKAKRDQPYELHYGVLQVSACDTSTATQEARQRLAQAGWELLNVVSVFDDSGLADRKANAGPYYLRF</sequence>
<proteinExistence type="predicted"/>
<gene>
    <name evidence="2" type="ORF">PSM7751_02742</name>
</gene>
<dbReference type="EMBL" id="FWFN01000005">
    <property type="protein sequence ID" value="SLN55638.1"/>
    <property type="molecule type" value="Genomic_DNA"/>
</dbReference>
<keyword evidence="1" id="KW-0732">Signal</keyword>
<evidence type="ECO:0008006" key="4">
    <source>
        <dbReference type="Google" id="ProtNLM"/>
    </source>
</evidence>
<feature type="signal peptide" evidence="1">
    <location>
        <begin position="1"/>
        <end position="33"/>
    </location>
</feature>
<evidence type="ECO:0000256" key="1">
    <source>
        <dbReference type="SAM" id="SignalP"/>
    </source>
</evidence>
<accession>A0A1X6ZMH4</accession>
<keyword evidence="3" id="KW-1185">Reference proteome</keyword>